<dbReference type="InterPro" id="IPR051127">
    <property type="entry name" value="Fungal_SecMet_Regulators"/>
</dbReference>
<feature type="region of interest" description="Disordered" evidence="5">
    <location>
        <begin position="1"/>
        <end position="119"/>
    </location>
</feature>
<dbReference type="OrthoDB" id="2123952at2759"/>
<gene>
    <name evidence="7" type="ORF">PFL1_04293</name>
</gene>
<dbReference type="GO" id="GO:0005634">
    <property type="term" value="C:nucleus"/>
    <property type="evidence" value="ECO:0007669"/>
    <property type="project" value="TreeGrafter"/>
</dbReference>
<keyword evidence="2" id="KW-0238">DNA-binding</keyword>
<dbReference type="GO" id="GO:0000435">
    <property type="term" value="P:positive regulation of transcription from RNA polymerase II promoter by galactose"/>
    <property type="evidence" value="ECO:0007669"/>
    <property type="project" value="TreeGrafter"/>
</dbReference>
<evidence type="ECO:0000313" key="7">
    <source>
        <dbReference type="EMBL" id="EPQ27966.1"/>
    </source>
</evidence>
<dbReference type="GO" id="GO:0000981">
    <property type="term" value="F:DNA-binding transcription factor activity, RNA polymerase II-specific"/>
    <property type="evidence" value="ECO:0007669"/>
    <property type="project" value="InterPro"/>
</dbReference>
<dbReference type="SMART" id="SM00066">
    <property type="entry name" value="GAL4"/>
    <property type="match status" value="1"/>
</dbReference>
<dbReference type="InterPro" id="IPR001138">
    <property type="entry name" value="Zn2Cys6_DnaBD"/>
</dbReference>
<dbReference type="PROSITE" id="PS00463">
    <property type="entry name" value="ZN2_CY6_FUNGAL_1"/>
    <property type="match status" value="1"/>
</dbReference>
<dbReference type="PROSITE" id="PS50048">
    <property type="entry name" value="ZN2_CY6_FUNGAL_2"/>
    <property type="match status" value="1"/>
</dbReference>
<dbReference type="RefSeq" id="XP_007880011.1">
    <property type="nucleotide sequence ID" value="XM_007881820.1"/>
</dbReference>
<evidence type="ECO:0000256" key="1">
    <source>
        <dbReference type="ARBA" id="ARBA00023015"/>
    </source>
</evidence>
<dbReference type="PANTHER" id="PTHR47424">
    <property type="entry name" value="REGULATORY PROTEIN GAL4"/>
    <property type="match status" value="1"/>
</dbReference>
<dbReference type="Pfam" id="PF00172">
    <property type="entry name" value="Zn_clus"/>
    <property type="match status" value="1"/>
</dbReference>
<feature type="compositionally biased region" description="Basic and acidic residues" evidence="5">
    <location>
        <begin position="607"/>
        <end position="617"/>
    </location>
</feature>
<name>A0A061HBL1_9BASI</name>
<dbReference type="SUPFAM" id="SSF57701">
    <property type="entry name" value="Zn2/Cys6 DNA-binding domain"/>
    <property type="match status" value="1"/>
</dbReference>
<protein>
    <recommendedName>
        <fullName evidence="6">Zn(2)-C6 fungal-type domain-containing protein</fullName>
    </recommendedName>
</protein>
<evidence type="ECO:0000256" key="5">
    <source>
        <dbReference type="SAM" id="MobiDB-lite"/>
    </source>
</evidence>
<accession>A0A061HBL1</accession>
<dbReference type="GO" id="GO:0000978">
    <property type="term" value="F:RNA polymerase II cis-regulatory region sequence-specific DNA binding"/>
    <property type="evidence" value="ECO:0007669"/>
    <property type="project" value="TreeGrafter"/>
</dbReference>
<feature type="region of interest" description="Disordered" evidence="5">
    <location>
        <begin position="482"/>
        <end position="628"/>
    </location>
</feature>
<feature type="compositionally biased region" description="Basic and acidic residues" evidence="5">
    <location>
        <begin position="530"/>
        <end position="540"/>
    </location>
</feature>
<feature type="region of interest" description="Disordered" evidence="5">
    <location>
        <begin position="357"/>
        <end position="437"/>
    </location>
</feature>
<feature type="compositionally biased region" description="Basic and acidic residues" evidence="5">
    <location>
        <begin position="35"/>
        <end position="70"/>
    </location>
</feature>
<dbReference type="PANTHER" id="PTHR47424:SF3">
    <property type="entry name" value="REGULATORY PROTEIN GAL4"/>
    <property type="match status" value="1"/>
</dbReference>
<evidence type="ECO:0000259" key="6">
    <source>
        <dbReference type="PROSITE" id="PS50048"/>
    </source>
</evidence>
<dbReference type="CDD" id="cd00067">
    <property type="entry name" value="GAL4"/>
    <property type="match status" value="1"/>
</dbReference>
<dbReference type="InterPro" id="IPR036864">
    <property type="entry name" value="Zn2-C6_fun-type_DNA-bd_sf"/>
</dbReference>
<reference evidence="7 8" key="1">
    <citation type="journal article" date="2013" name="Plant Cell">
        <title>The transition from a phytopathogenic smut ancestor to an anamorphic biocontrol agent deciphered by comparative whole-genome analysis.</title>
        <authorList>
            <person name="Lefebvre F."/>
            <person name="Joly D.L."/>
            <person name="Labbe C."/>
            <person name="Teichmann B."/>
            <person name="Linning R."/>
            <person name="Belzile F."/>
            <person name="Bakkeren G."/>
            <person name="Belanger R.R."/>
        </authorList>
    </citation>
    <scope>NUCLEOTIDE SEQUENCE [LARGE SCALE GENOMIC DNA]</scope>
    <source>
        <strain evidence="7 8">PF-1</strain>
    </source>
</reference>
<feature type="compositionally biased region" description="Low complexity" evidence="5">
    <location>
        <begin position="204"/>
        <end position="217"/>
    </location>
</feature>
<dbReference type="EMBL" id="KE361636">
    <property type="protein sequence ID" value="EPQ27966.1"/>
    <property type="molecule type" value="Genomic_DNA"/>
</dbReference>
<dbReference type="AlphaFoldDB" id="A0A061HBL1"/>
<feature type="compositionally biased region" description="Basic and acidic residues" evidence="5">
    <location>
        <begin position="357"/>
        <end position="376"/>
    </location>
</feature>
<sequence>MTMSENQVAAVRRGSVLSNLDHGSSSHPAHAAGSADEHDSISSRRSPSDDSHSVDTAPPERRGSDIKNEDASSTDGGPSKPLSSLAHSSSVKASPAAKQKDPGEPPETKKRKRSQRACVRCRGQKLKCDGVFPCGRCLKLKLACKEPADPNASMTPSSSMMVAGGGQAAEFGSAPRSSQPSSRHVLPSPSSQRRQRHHLYHSNPGVAASATPSAPGAVGAGGPGSHPMVSGAHASASGVPGSSAHGRSGGGGGGAGHAYHQHHANLEGGPHAHSYSHGGHHAGGGGPALSWDDVSPVDFLRRLERLESTLDRVSQRVDRESSLSWHHLSPSDVLMRFERLESSLDRIVHRLDRDRSPMWHDDRSKERYGGPMEHPHPPQQQHRYHLPPPQAQAAFAGSAAPAAGPGSVGPSHAASSSSRSAAPAGARPNGGSAMHSTAVGPVAHAKEPRHSNRAMTPEDSEIEVDELAQDGQSELGQASVEHTPLNGRYSGHVPGHHADRKSDTRSSDAPHEAAQRPGAGNGSAGARRSGGGEDTRDAYDPIRGSSDKASAAAAAPATRPSPMMERRDYHPQARLPRLESGGMDRWYHDQRHAQPPPGSGYGAPYADRGRPPSRESRGGQWQQAGYAD</sequence>
<keyword evidence="1" id="KW-0805">Transcription regulation</keyword>
<dbReference type="Proteomes" id="UP000053664">
    <property type="component" value="Unassembled WGS sequence"/>
</dbReference>
<feature type="compositionally biased region" description="Low complexity" evidence="5">
    <location>
        <begin position="78"/>
        <end position="94"/>
    </location>
</feature>
<dbReference type="GeneID" id="19318399"/>
<feature type="compositionally biased region" description="Gly residues" evidence="5">
    <location>
        <begin position="247"/>
        <end position="256"/>
    </location>
</feature>
<evidence type="ECO:0000256" key="4">
    <source>
        <dbReference type="ARBA" id="ARBA00023242"/>
    </source>
</evidence>
<keyword evidence="4" id="KW-0539">Nucleus</keyword>
<dbReference type="GO" id="GO:0008270">
    <property type="term" value="F:zinc ion binding"/>
    <property type="evidence" value="ECO:0007669"/>
    <property type="project" value="InterPro"/>
</dbReference>
<dbReference type="eggNOG" id="ENOG502RD55">
    <property type="taxonomic scope" value="Eukaryota"/>
</dbReference>
<proteinExistence type="predicted"/>
<feature type="compositionally biased region" description="Polar residues" evidence="5">
    <location>
        <begin position="175"/>
        <end position="192"/>
    </location>
</feature>
<dbReference type="Gene3D" id="4.10.240.10">
    <property type="entry name" value="Zn(2)-C6 fungal-type DNA-binding domain"/>
    <property type="match status" value="1"/>
</dbReference>
<organism evidence="7 8">
    <name type="scientific">Pseudozyma flocculosa PF-1</name>
    <dbReference type="NCBI Taxonomy" id="1277687"/>
    <lineage>
        <taxon>Eukaryota</taxon>
        <taxon>Fungi</taxon>
        <taxon>Dikarya</taxon>
        <taxon>Basidiomycota</taxon>
        <taxon>Ustilaginomycotina</taxon>
        <taxon>Ustilaginomycetes</taxon>
        <taxon>Ustilaginales</taxon>
        <taxon>Ustilaginaceae</taxon>
        <taxon>Pseudozyma</taxon>
    </lineage>
</organism>
<evidence type="ECO:0000256" key="3">
    <source>
        <dbReference type="ARBA" id="ARBA00023163"/>
    </source>
</evidence>
<evidence type="ECO:0000313" key="8">
    <source>
        <dbReference type="Proteomes" id="UP000053664"/>
    </source>
</evidence>
<feature type="compositionally biased region" description="Low complexity" evidence="5">
    <location>
        <begin position="22"/>
        <end position="34"/>
    </location>
</feature>
<keyword evidence="3" id="KW-0804">Transcription</keyword>
<feature type="domain" description="Zn(2)-C6 fungal-type" evidence="6">
    <location>
        <begin position="117"/>
        <end position="144"/>
    </location>
</feature>
<feature type="region of interest" description="Disordered" evidence="5">
    <location>
        <begin position="148"/>
        <end position="289"/>
    </location>
</feature>
<feature type="compositionally biased region" description="Basic and acidic residues" evidence="5">
    <location>
        <begin position="496"/>
        <end position="514"/>
    </location>
</feature>
<evidence type="ECO:0000256" key="2">
    <source>
        <dbReference type="ARBA" id="ARBA00023125"/>
    </source>
</evidence>
<dbReference type="HOGENOM" id="CLU_435536_0_0_1"/>
<feature type="compositionally biased region" description="Basic and acidic residues" evidence="5">
    <location>
        <begin position="98"/>
        <end position="108"/>
    </location>
</feature>
<feature type="compositionally biased region" description="Low complexity" evidence="5">
    <location>
        <begin position="391"/>
        <end position="433"/>
    </location>
</feature>
<feature type="compositionally biased region" description="Low complexity" evidence="5">
    <location>
        <begin position="268"/>
        <end position="277"/>
    </location>
</feature>
<dbReference type="KEGG" id="pfp:PFL1_04293"/>